<evidence type="ECO:0000256" key="1">
    <source>
        <dbReference type="ARBA" id="ARBA00004141"/>
    </source>
</evidence>
<evidence type="ECO:0000256" key="6">
    <source>
        <dbReference type="ARBA" id="ARBA00023136"/>
    </source>
</evidence>
<protein>
    <submittedName>
        <fullName evidence="9">Uncharacterized protein</fullName>
    </submittedName>
</protein>
<dbReference type="PANTHER" id="PTHR42038:SF2">
    <property type="entry name" value="TERPENE CYCLASE AUSL"/>
    <property type="match status" value="1"/>
</dbReference>
<comment type="pathway">
    <text evidence="2">Secondary metabolite biosynthesis.</text>
</comment>
<evidence type="ECO:0000256" key="2">
    <source>
        <dbReference type="ARBA" id="ARBA00005179"/>
    </source>
</evidence>
<evidence type="ECO:0000256" key="7">
    <source>
        <dbReference type="SAM" id="MobiDB-lite"/>
    </source>
</evidence>
<organism evidence="9 10">
    <name type="scientific">Bionectria ochroleuca</name>
    <name type="common">Gliocladium roseum</name>
    <dbReference type="NCBI Taxonomy" id="29856"/>
    <lineage>
        <taxon>Eukaryota</taxon>
        <taxon>Fungi</taxon>
        <taxon>Dikarya</taxon>
        <taxon>Ascomycota</taxon>
        <taxon>Pezizomycotina</taxon>
        <taxon>Sordariomycetes</taxon>
        <taxon>Hypocreomycetidae</taxon>
        <taxon>Hypocreales</taxon>
        <taxon>Bionectriaceae</taxon>
        <taxon>Clonostachys</taxon>
    </lineage>
</organism>
<dbReference type="GO" id="GO:0016020">
    <property type="term" value="C:membrane"/>
    <property type="evidence" value="ECO:0007669"/>
    <property type="project" value="UniProtKB-SubCell"/>
</dbReference>
<evidence type="ECO:0000256" key="8">
    <source>
        <dbReference type="SAM" id="Phobius"/>
    </source>
</evidence>
<feature type="transmembrane region" description="Helical" evidence="8">
    <location>
        <begin position="154"/>
        <end position="181"/>
    </location>
</feature>
<evidence type="ECO:0000313" key="9">
    <source>
        <dbReference type="EMBL" id="KAF9759146.1"/>
    </source>
</evidence>
<reference evidence="9" key="1">
    <citation type="submission" date="2020-10" db="EMBL/GenBank/DDBJ databases">
        <title>High-Quality Genome Resource of Clonostachys rosea strain S41 by Oxford Nanopore Long-Read Sequencing.</title>
        <authorList>
            <person name="Wang H."/>
        </authorList>
    </citation>
    <scope>NUCLEOTIDE SEQUENCE</scope>
    <source>
        <strain evidence="9">S41</strain>
    </source>
</reference>
<proteinExistence type="inferred from homology"/>
<dbReference type="PANTHER" id="PTHR42038">
    <property type="match status" value="1"/>
</dbReference>
<dbReference type="Proteomes" id="UP000616885">
    <property type="component" value="Unassembled WGS sequence"/>
</dbReference>
<dbReference type="AlphaFoldDB" id="A0A8H7NNQ6"/>
<dbReference type="EMBL" id="JADCTT010000001">
    <property type="protein sequence ID" value="KAF9759146.1"/>
    <property type="molecule type" value="Genomic_DNA"/>
</dbReference>
<dbReference type="Pfam" id="PF25129">
    <property type="entry name" value="Pyr4-TMTC"/>
    <property type="match status" value="1"/>
</dbReference>
<dbReference type="GO" id="GO:0016829">
    <property type="term" value="F:lyase activity"/>
    <property type="evidence" value="ECO:0007669"/>
    <property type="project" value="InterPro"/>
</dbReference>
<feature type="transmembrane region" description="Helical" evidence="8">
    <location>
        <begin position="125"/>
        <end position="148"/>
    </location>
</feature>
<feature type="region of interest" description="Disordered" evidence="7">
    <location>
        <begin position="1"/>
        <end position="22"/>
    </location>
</feature>
<name>A0A8H7NNQ6_BIOOC</name>
<keyword evidence="5 8" id="KW-1133">Transmembrane helix</keyword>
<feature type="transmembrane region" description="Helical" evidence="8">
    <location>
        <begin position="92"/>
        <end position="113"/>
    </location>
</feature>
<comment type="subcellular location">
    <subcellularLocation>
        <location evidence="1">Membrane</location>
        <topology evidence="1">Multi-pass membrane protein</topology>
    </subcellularLocation>
</comment>
<evidence type="ECO:0000256" key="3">
    <source>
        <dbReference type="ARBA" id="ARBA00006757"/>
    </source>
</evidence>
<feature type="compositionally biased region" description="Polar residues" evidence="7">
    <location>
        <begin position="1"/>
        <end position="10"/>
    </location>
</feature>
<feature type="compositionally biased region" description="Low complexity" evidence="7">
    <location>
        <begin position="12"/>
        <end position="22"/>
    </location>
</feature>
<evidence type="ECO:0000256" key="4">
    <source>
        <dbReference type="ARBA" id="ARBA00022692"/>
    </source>
</evidence>
<comment type="caution">
    <text evidence="9">The sequence shown here is derived from an EMBL/GenBank/DDBJ whole genome shotgun (WGS) entry which is preliminary data.</text>
</comment>
<evidence type="ECO:0000313" key="10">
    <source>
        <dbReference type="Proteomes" id="UP000616885"/>
    </source>
</evidence>
<comment type="similarity">
    <text evidence="3">Belongs to the paxB family.</text>
</comment>
<dbReference type="InterPro" id="IPR039020">
    <property type="entry name" value="PaxB-like"/>
</dbReference>
<gene>
    <name evidence="9" type="ORF">IM811_000840</name>
</gene>
<keyword evidence="6 8" id="KW-0472">Membrane</keyword>
<keyword evidence="4 8" id="KW-0812">Transmembrane</keyword>
<evidence type="ECO:0000256" key="5">
    <source>
        <dbReference type="ARBA" id="ARBA00022989"/>
    </source>
</evidence>
<sequence>MSPTPSSRSLASPCGSSSTSQCSTRRFALRRAPSGRIRSSLGASPHPVPCVPVGCRGQRVLCVVVAQGTASGVWHQMGKTWFGQEARDTTELSWWAAGTAQMAFSVGSLAMVLQRGHSGGQSYAVWFCRFVGSQMGLPLACGLLWWWWPEAHGFIFHPVSGIIIGTSLLCDIAYPFALAYVRGTERILPDGTIVAGSFEAHAKEK</sequence>
<accession>A0A8H7NNQ6</accession>